<dbReference type="Proteomes" id="UP001168877">
    <property type="component" value="Unassembled WGS sequence"/>
</dbReference>
<name>A0AA39RMG7_ACESA</name>
<dbReference type="EMBL" id="JAUESC010000386">
    <property type="protein sequence ID" value="KAK0576472.1"/>
    <property type="molecule type" value="Genomic_DNA"/>
</dbReference>
<dbReference type="AlphaFoldDB" id="A0AA39RMG7"/>
<dbReference type="Gene3D" id="3.30.420.40">
    <property type="match status" value="1"/>
</dbReference>
<keyword evidence="2" id="KW-1185">Reference proteome</keyword>
<dbReference type="PANTHER" id="PTHR43190:SF3">
    <property type="entry name" value="N-ACETYL-D-GLUCOSAMINE KINASE"/>
    <property type="match status" value="1"/>
</dbReference>
<organism evidence="1 2">
    <name type="scientific">Acer saccharum</name>
    <name type="common">Sugar maple</name>
    <dbReference type="NCBI Taxonomy" id="4024"/>
    <lineage>
        <taxon>Eukaryota</taxon>
        <taxon>Viridiplantae</taxon>
        <taxon>Streptophyta</taxon>
        <taxon>Embryophyta</taxon>
        <taxon>Tracheophyta</taxon>
        <taxon>Spermatophyta</taxon>
        <taxon>Magnoliopsida</taxon>
        <taxon>eudicotyledons</taxon>
        <taxon>Gunneridae</taxon>
        <taxon>Pentapetalae</taxon>
        <taxon>rosids</taxon>
        <taxon>malvids</taxon>
        <taxon>Sapindales</taxon>
        <taxon>Sapindaceae</taxon>
        <taxon>Hippocastanoideae</taxon>
        <taxon>Acereae</taxon>
        <taxon>Acer</taxon>
    </lineage>
</organism>
<gene>
    <name evidence="1" type="ORF">LWI29_018039</name>
</gene>
<accession>A0AA39RMG7</accession>
<evidence type="ECO:0000313" key="1">
    <source>
        <dbReference type="EMBL" id="KAK0576472.1"/>
    </source>
</evidence>
<sequence>MISCRIPENGRIIRSVLGFNAEISVSKDGNLYPETQRLQRIAMVKSIEKNIVGKVSVEWLAGEKTKVVGIFPPKKRGWTGYVEKDTAGSSSDGAENTTAVVAGIYFPGTVRLYVHNDAVAALACGTIGKLHGCVLIDGTGTIAYGFTEDGGDARAAGLLKDLGSSPFGANVLLHACAHNPTARMAVDAAQMETKQRTQKKLKVVGQKFNAPLQSWHQCLQQLYTHLGEDGEHTS</sequence>
<reference evidence="1" key="1">
    <citation type="journal article" date="2022" name="Plant J.">
        <title>Strategies of tolerance reflected in two North American maple genomes.</title>
        <authorList>
            <person name="McEvoy S.L."/>
            <person name="Sezen U.U."/>
            <person name="Trouern-Trend A."/>
            <person name="McMahon S.M."/>
            <person name="Schaberg P.G."/>
            <person name="Yang J."/>
            <person name="Wegrzyn J.L."/>
            <person name="Swenson N.G."/>
        </authorList>
    </citation>
    <scope>NUCLEOTIDE SEQUENCE</scope>
    <source>
        <strain evidence="1">NS2018</strain>
    </source>
</reference>
<protein>
    <submittedName>
        <fullName evidence="1">Uncharacterized protein</fullName>
    </submittedName>
</protein>
<dbReference type="InterPro" id="IPR052519">
    <property type="entry name" value="Euk-type_GlcNAc_Kinase"/>
</dbReference>
<reference evidence="1" key="2">
    <citation type="submission" date="2023-06" db="EMBL/GenBank/DDBJ databases">
        <authorList>
            <person name="Swenson N.G."/>
            <person name="Wegrzyn J.L."/>
            <person name="Mcevoy S.L."/>
        </authorList>
    </citation>
    <scope>NUCLEOTIDE SEQUENCE</scope>
    <source>
        <strain evidence="1">NS2018</strain>
        <tissue evidence="1">Leaf</tissue>
    </source>
</reference>
<comment type="caution">
    <text evidence="1">The sequence shown here is derived from an EMBL/GenBank/DDBJ whole genome shotgun (WGS) entry which is preliminary data.</text>
</comment>
<dbReference type="PANTHER" id="PTHR43190">
    <property type="entry name" value="N-ACETYL-D-GLUCOSAMINE KINASE"/>
    <property type="match status" value="1"/>
</dbReference>
<proteinExistence type="predicted"/>
<evidence type="ECO:0000313" key="2">
    <source>
        <dbReference type="Proteomes" id="UP001168877"/>
    </source>
</evidence>